<dbReference type="EMBL" id="JAAFOW010001086">
    <property type="protein sequence ID" value="KAF5262417.1"/>
    <property type="molecule type" value="Genomic_DNA"/>
</dbReference>
<accession>A0A8H5EJS1</accession>
<sequence>MCRVNCSSHPTEIQAYGDVAGIGVMLAFVITAWIVVFMLIVYYLVAYNPELDPFRKEDEQTTCRYPNPVDFIVLRFVRHLPGLRNIQESHLLQSNRLESALNNCVITLSDIQIFTGISILISGYIALKCGLSSYHWQLIVYLAWLANVTHLATLSFLRNYLMNRPYKRLWRLVFMFCTLILLSVAVGLTGHFEWESGSQKPADFAYCYFGMPLDTKTVAFESMLKMVLLIAYGFFIRIAKMSRTFERWLRKMGATWRTKSTKRQRGDSRGTPAWNPLTGKGVGRLKIILVAPLLVAFFTLVNVHLDLFTSFLAEVYWVTFALIWGTKRLFYNRKLGPGEENEWTFGQTLPLVLLIAPLAAIVEQFSSSSSKPTKSTEREGRMRSRIDAGWSSWSEVEDVGDDAMIGIDRTYVYSISYQGLVFLAALSYIEAGVFFVVDDLKAFSETPHRGPLEHFRR</sequence>
<feature type="transmembrane region" description="Helical" evidence="1">
    <location>
        <begin position="415"/>
        <end position="437"/>
    </location>
</feature>
<protein>
    <submittedName>
        <fullName evidence="2">Uncharacterized protein</fullName>
    </submittedName>
</protein>
<comment type="caution">
    <text evidence="2">The sequence shown here is derived from an EMBL/GenBank/DDBJ whole genome shotgun (WGS) entry which is preliminary data.</text>
</comment>
<evidence type="ECO:0000256" key="1">
    <source>
        <dbReference type="SAM" id="Phobius"/>
    </source>
</evidence>
<dbReference type="PANTHER" id="PTHR37577">
    <property type="entry name" value="INTEGRAL MEMBRANE PROTEIN"/>
    <property type="match status" value="1"/>
</dbReference>
<evidence type="ECO:0000313" key="2">
    <source>
        <dbReference type="EMBL" id="KAF5262417.1"/>
    </source>
</evidence>
<keyword evidence="1" id="KW-0472">Membrane</keyword>
<organism evidence="2 3">
    <name type="scientific">Fusarium oxysporum</name>
    <name type="common">Fusarium vascular wilt</name>
    <dbReference type="NCBI Taxonomy" id="5507"/>
    <lineage>
        <taxon>Eukaryota</taxon>
        <taxon>Fungi</taxon>
        <taxon>Dikarya</taxon>
        <taxon>Ascomycota</taxon>
        <taxon>Pezizomycotina</taxon>
        <taxon>Sordariomycetes</taxon>
        <taxon>Hypocreomycetidae</taxon>
        <taxon>Hypocreales</taxon>
        <taxon>Nectriaceae</taxon>
        <taxon>Fusarium</taxon>
        <taxon>Fusarium oxysporum species complex</taxon>
    </lineage>
</organism>
<feature type="transmembrane region" description="Helical" evidence="1">
    <location>
        <begin position="218"/>
        <end position="239"/>
    </location>
</feature>
<feature type="transmembrane region" description="Helical" evidence="1">
    <location>
        <begin position="100"/>
        <end position="126"/>
    </location>
</feature>
<dbReference type="PANTHER" id="PTHR37577:SF1">
    <property type="entry name" value="INTEGRAL MEMBRANE PROTEIN"/>
    <property type="match status" value="1"/>
</dbReference>
<feature type="transmembrane region" description="Helical" evidence="1">
    <location>
        <begin position="287"/>
        <end position="305"/>
    </location>
</feature>
<feature type="transmembrane region" description="Helical" evidence="1">
    <location>
        <begin position="169"/>
        <end position="188"/>
    </location>
</feature>
<feature type="transmembrane region" description="Helical" evidence="1">
    <location>
        <begin position="311"/>
        <end position="331"/>
    </location>
</feature>
<proteinExistence type="predicted"/>
<dbReference type="AlphaFoldDB" id="A0A8H5EJS1"/>
<feature type="transmembrane region" description="Helical" evidence="1">
    <location>
        <begin position="20"/>
        <end position="45"/>
    </location>
</feature>
<feature type="transmembrane region" description="Helical" evidence="1">
    <location>
        <begin position="138"/>
        <end position="157"/>
    </location>
</feature>
<dbReference type="InterPro" id="IPR053018">
    <property type="entry name" value="Elsinochrome_Biosynth-Asso"/>
</dbReference>
<gene>
    <name evidence="2" type="ORF">FOXYS1_6860</name>
</gene>
<dbReference type="Proteomes" id="UP000558688">
    <property type="component" value="Unassembled WGS sequence"/>
</dbReference>
<keyword evidence="1" id="KW-0812">Transmembrane</keyword>
<keyword evidence="1" id="KW-1133">Transmembrane helix</keyword>
<reference evidence="2" key="1">
    <citation type="submission" date="2020-02" db="EMBL/GenBank/DDBJ databases">
        <title>Identification and distribution of gene clusters putatively required for synthesis of sphingolipid metabolism inhibitors in phylogenetically diverse species of the filamentous fungus Fusarium.</title>
        <authorList>
            <person name="Kim H.-S."/>
            <person name="Busman M."/>
            <person name="Brown D.W."/>
            <person name="Divon H."/>
            <person name="Uhlig S."/>
            <person name="Proctor R.H."/>
        </authorList>
    </citation>
    <scope>NUCLEOTIDE SEQUENCE [LARGE SCALE GENOMIC DNA]</scope>
    <source>
        <strain evidence="2">NRRL 39464</strain>
    </source>
</reference>
<evidence type="ECO:0000313" key="3">
    <source>
        <dbReference type="Proteomes" id="UP000558688"/>
    </source>
</evidence>
<name>A0A8H5EJS1_FUSOX</name>